<gene>
    <name evidence="5" type="ORF">SAMN04488597_11315</name>
</gene>
<dbReference type="InterPro" id="IPR028978">
    <property type="entry name" value="Chorismate_lyase_/UTRA_dom_sf"/>
</dbReference>
<dbReference type="Gene3D" id="1.10.10.10">
    <property type="entry name" value="Winged helix-like DNA-binding domain superfamily/Winged helix DNA-binding domain"/>
    <property type="match status" value="1"/>
</dbReference>
<dbReference type="PRINTS" id="PR00035">
    <property type="entry name" value="HTHGNTR"/>
</dbReference>
<name>A0A1G6P3E3_9FIRM</name>
<feature type="domain" description="HTH gntR-type" evidence="4">
    <location>
        <begin position="9"/>
        <end position="77"/>
    </location>
</feature>
<dbReference type="SUPFAM" id="SSF46785">
    <property type="entry name" value="Winged helix' DNA-binding domain"/>
    <property type="match status" value="1"/>
</dbReference>
<dbReference type="InterPro" id="IPR011663">
    <property type="entry name" value="UTRA"/>
</dbReference>
<dbReference type="Gene3D" id="3.40.1410.10">
    <property type="entry name" value="Chorismate lyase-like"/>
    <property type="match status" value="1"/>
</dbReference>
<dbReference type="RefSeq" id="WP_089722733.1">
    <property type="nucleotide sequence ID" value="NZ_FMYT01000013.1"/>
</dbReference>
<sequence>MEILKQDKRPLYLKIKEHIENLIDQDIYEAGDKLPSETAFAKKLDVSRASLREALRVLEKEGKIIKSQGVGTFVAKPIPRFKRGIEELFSVTDTIKNEGFTPGTKGLEIKNVKVDKQLAFKMNIDQNEDILKLQRVRTADDKPVVFCIDYLNTNLFPIKINEDFSNSLFDLLENKYKLKIKYAVTEIIPVTAKKKLVEKLEVKKNAAILLLEQMHYDEQERLFLYSKNYFRSDQFQFKVLRSRKK</sequence>
<dbReference type="PANTHER" id="PTHR44846:SF17">
    <property type="entry name" value="GNTR-FAMILY TRANSCRIPTIONAL REGULATOR"/>
    <property type="match status" value="1"/>
</dbReference>
<evidence type="ECO:0000259" key="4">
    <source>
        <dbReference type="PROSITE" id="PS50949"/>
    </source>
</evidence>
<dbReference type="InterPro" id="IPR050679">
    <property type="entry name" value="Bact_HTH_transcr_reg"/>
</dbReference>
<dbReference type="AlphaFoldDB" id="A0A1G6P3E3"/>
<dbReference type="Pfam" id="PF00392">
    <property type="entry name" value="GntR"/>
    <property type="match status" value="1"/>
</dbReference>
<dbReference type="InterPro" id="IPR036390">
    <property type="entry name" value="WH_DNA-bd_sf"/>
</dbReference>
<dbReference type="PROSITE" id="PS50949">
    <property type="entry name" value="HTH_GNTR"/>
    <property type="match status" value="1"/>
</dbReference>
<evidence type="ECO:0000256" key="2">
    <source>
        <dbReference type="ARBA" id="ARBA00023125"/>
    </source>
</evidence>
<evidence type="ECO:0000256" key="3">
    <source>
        <dbReference type="ARBA" id="ARBA00023163"/>
    </source>
</evidence>
<dbReference type="EMBL" id="FMYT01000013">
    <property type="protein sequence ID" value="SDC74703.1"/>
    <property type="molecule type" value="Genomic_DNA"/>
</dbReference>
<reference evidence="5 6" key="1">
    <citation type="submission" date="2016-10" db="EMBL/GenBank/DDBJ databases">
        <authorList>
            <person name="Varghese N."/>
            <person name="Submissions S."/>
        </authorList>
    </citation>
    <scope>NUCLEOTIDE SEQUENCE [LARGE SCALE GENOMIC DNA]</scope>
    <source>
        <strain evidence="5 6">WG10</strain>
    </source>
</reference>
<evidence type="ECO:0000313" key="6">
    <source>
        <dbReference type="Proteomes" id="UP000324896"/>
    </source>
</evidence>
<evidence type="ECO:0000256" key="1">
    <source>
        <dbReference type="ARBA" id="ARBA00023015"/>
    </source>
</evidence>
<dbReference type="InterPro" id="IPR036388">
    <property type="entry name" value="WH-like_DNA-bd_sf"/>
</dbReference>
<dbReference type="CDD" id="cd07377">
    <property type="entry name" value="WHTH_GntR"/>
    <property type="match status" value="1"/>
</dbReference>
<dbReference type="GO" id="GO:0003677">
    <property type="term" value="F:DNA binding"/>
    <property type="evidence" value="ECO:0007669"/>
    <property type="project" value="UniProtKB-KW"/>
</dbReference>
<organism evidence="5 6">
    <name type="scientific">Halanaerobium congolense</name>
    <dbReference type="NCBI Taxonomy" id="54121"/>
    <lineage>
        <taxon>Bacteria</taxon>
        <taxon>Bacillati</taxon>
        <taxon>Bacillota</taxon>
        <taxon>Clostridia</taxon>
        <taxon>Halanaerobiales</taxon>
        <taxon>Halanaerobiaceae</taxon>
        <taxon>Halanaerobium</taxon>
    </lineage>
</organism>
<dbReference type="SMART" id="SM00345">
    <property type="entry name" value="HTH_GNTR"/>
    <property type="match status" value="1"/>
</dbReference>
<protein>
    <submittedName>
        <fullName evidence="5">Transcriptional regulator, GntR family</fullName>
    </submittedName>
</protein>
<dbReference type="PANTHER" id="PTHR44846">
    <property type="entry name" value="MANNOSYL-D-GLYCERATE TRANSPORT/METABOLISM SYSTEM REPRESSOR MNGR-RELATED"/>
    <property type="match status" value="1"/>
</dbReference>
<accession>A0A1G6P3E3</accession>
<dbReference type="GO" id="GO:0003700">
    <property type="term" value="F:DNA-binding transcription factor activity"/>
    <property type="evidence" value="ECO:0007669"/>
    <property type="project" value="InterPro"/>
</dbReference>
<dbReference type="GO" id="GO:0045892">
    <property type="term" value="P:negative regulation of DNA-templated transcription"/>
    <property type="evidence" value="ECO:0007669"/>
    <property type="project" value="TreeGrafter"/>
</dbReference>
<keyword evidence="2" id="KW-0238">DNA-binding</keyword>
<dbReference type="Pfam" id="PF07702">
    <property type="entry name" value="UTRA"/>
    <property type="match status" value="1"/>
</dbReference>
<dbReference type="SMART" id="SM00866">
    <property type="entry name" value="UTRA"/>
    <property type="match status" value="1"/>
</dbReference>
<dbReference type="Proteomes" id="UP000324896">
    <property type="component" value="Unassembled WGS sequence"/>
</dbReference>
<keyword evidence="3" id="KW-0804">Transcription</keyword>
<dbReference type="InterPro" id="IPR000524">
    <property type="entry name" value="Tscrpt_reg_HTH_GntR"/>
</dbReference>
<keyword evidence="1" id="KW-0805">Transcription regulation</keyword>
<proteinExistence type="predicted"/>
<evidence type="ECO:0000313" key="5">
    <source>
        <dbReference type="EMBL" id="SDC74703.1"/>
    </source>
</evidence>
<dbReference type="SUPFAM" id="SSF64288">
    <property type="entry name" value="Chorismate lyase-like"/>
    <property type="match status" value="1"/>
</dbReference>